<protein>
    <submittedName>
        <fullName evidence="1">Uncharacterized protein</fullName>
    </submittedName>
</protein>
<evidence type="ECO:0000313" key="2">
    <source>
        <dbReference type="Proteomes" id="UP000186601"/>
    </source>
</evidence>
<dbReference type="Proteomes" id="UP000186601">
    <property type="component" value="Unassembled WGS sequence"/>
</dbReference>
<sequence length="57" mass="6056">MSRPRAPPIVQTASLMQQAPTSAQSVAAALKNPKTVEGKAIAFEYGLQSGQSLFQPR</sequence>
<keyword evidence="2" id="KW-1185">Reference proteome</keyword>
<accession>A0A2R6P0H6</accession>
<comment type="caution">
    <text evidence="1">The sequence shown here is derived from an EMBL/GenBank/DDBJ whole genome shotgun (WGS) entry which is preliminary data.</text>
</comment>
<organism evidence="1 2">
    <name type="scientific">Hermanssonia centrifuga</name>
    <dbReference type="NCBI Taxonomy" id="98765"/>
    <lineage>
        <taxon>Eukaryota</taxon>
        <taxon>Fungi</taxon>
        <taxon>Dikarya</taxon>
        <taxon>Basidiomycota</taxon>
        <taxon>Agaricomycotina</taxon>
        <taxon>Agaricomycetes</taxon>
        <taxon>Polyporales</taxon>
        <taxon>Meruliaceae</taxon>
        <taxon>Hermanssonia</taxon>
    </lineage>
</organism>
<reference evidence="1 2" key="1">
    <citation type="submission" date="2018-02" db="EMBL/GenBank/DDBJ databases">
        <title>Genome sequence of the basidiomycete white-rot fungus Phlebia centrifuga.</title>
        <authorList>
            <person name="Granchi Z."/>
            <person name="Peng M."/>
            <person name="de Vries R.P."/>
            <person name="Hilden K."/>
            <person name="Makela M.R."/>
            <person name="Grigoriev I."/>
            <person name="Riley R."/>
        </authorList>
    </citation>
    <scope>NUCLEOTIDE SEQUENCE [LARGE SCALE GENOMIC DNA]</scope>
    <source>
        <strain evidence="1 2">FBCC195</strain>
    </source>
</reference>
<gene>
    <name evidence="1" type="ORF">PHLCEN_2v6068</name>
</gene>
<dbReference type="AlphaFoldDB" id="A0A2R6P0H6"/>
<proteinExistence type="predicted"/>
<evidence type="ECO:0000313" key="1">
    <source>
        <dbReference type="EMBL" id="PSR82441.1"/>
    </source>
</evidence>
<name>A0A2R6P0H6_9APHY</name>
<dbReference type="EMBL" id="MLYV02000585">
    <property type="protein sequence ID" value="PSR82441.1"/>
    <property type="molecule type" value="Genomic_DNA"/>
</dbReference>